<keyword evidence="4" id="KW-1185">Reference proteome</keyword>
<organism evidence="3 4">
    <name type="scientific">Neohortaea acidophila</name>
    <dbReference type="NCBI Taxonomy" id="245834"/>
    <lineage>
        <taxon>Eukaryota</taxon>
        <taxon>Fungi</taxon>
        <taxon>Dikarya</taxon>
        <taxon>Ascomycota</taxon>
        <taxon>Pezizomycotina</taxon>
        <taxon>Dothideomycetes</taxon>
        <taxon>Dothideomycetidae</taxon>
        <taxon>Mycosphaerellales</taxon>
        <taxon>Teratosphaeriaceae</taxon>
        <taxon>Neohortaea</taxon>
    </lineage>
</organism>
<dbReference type="GO" id="GO:0016787">
    <property type="term" value="F:hydrolase activity"/>
    <property type="evidence" value="ECO:0007669"/>
    <property type="project" value="UniProtKB-KW"/>
</dbReference>
<dbReference type="InterPro" id="IPR013094">
    <property type="entry name" value="AB_hydrolase_3"/>
</dbReference>
<evidence type="ECO:0000256" key="1">
    <source>
        <dbReference type="ARBA" id="ARBA00022801"/>
    </source>
</evidence>
<accession>A0A6A6PT71</accession>
<dbReference type="PANTHER" id="PTHR48081:SF8">
    <property type="entry name" value="ALPHA_BETA HYDROLASE FOLD-3 DOMAIN-CONTAINING PROTEIN-RELATED"/>
    <property type="match status" value="1"/>
</dbReference>
<dbReference type="EMBL" id="MU001636">
    <property type="protein sequence ID" value="KAF2482427.1"/>
    <property type="molecule type" value="Genomic_DNA"/>
</dbReference>
<dbReference type="AlphaFoldDB" id="A0A6A6PT71"/>
<dbReference type="InterPro" id="IPR029058">
    <property type="entry name" value="AB_hydrolase_fold"/>
</dbReference>
<reference evidence="3" key="1">
    <citation type="journal article" date="2020" name="Stud. Mycol.">
        <title>101 Dothideomycetes genomes: a test case for predicting lifestyles and emergence of pathogens.</title>
        <authorList>
            <person name="Haridas S."/>
            <person name="Albert R."/>
            <person name="Binder M."/>
            <person name="Bloem J."/>
            <person name="Labutti K."/>
            <person name="Salamov A."/>
            <person name="Andreopoulos B."/>
            <person name="Baker S."/>
            <person name="Barry K."/>
            <person name="Bills G."/>
            <person name="Bluhm B."/>
            <person name="Cannon C."/>
            <person name="Castanera R."/>
            <person name="Culley D."/>
            <person name="Daum C."/>
            <person name="Ezra D."/>
            <person name="Gonzalez J."/>
            <person name="Henrissat B."/>
            <person name="Kuo A."/>
            <person name="Liang C."/>
            <person name="Lipzen A."/>
            <person name="Lutzoni F."/>
            <person name="Magnuson J."/>
            <person name="Mondo S."/>
            <person name="Nolan M."/>
            <person name="Ohm R."/>
            <person name="Pangilinan J."/>
            <person name="Park H.-J."/>
            <person name="Ramirez L."/>
            <person name="Alfaro M."/>
            <person name="Sun H."/>
            <person name="Tritt A."/>
            <person name="Yoshinaga Y."/>
            <person name="Zwiers L.-H."/>
            <person name="Turgeon B."/>
            <person name="Goodwin S."/>
            <person name="Spatafora J."/>
            <person name="Crous P."/>
            <person name="Grigoriev I."/>
        </authorList>
    </citation>
    <scope>NUCLEOTIDE SEQUENCE</scope>
    <source>
        <strain evidence="3">CBS 113389</strain>
    </source>
</reference>
<keyword evidence="1 3" id="KW-0378">Hydrolase</keyword>
<dbReference type="Pfam" id="PF07859">
    <property type="entry name" value="Abhydrolase_3"/>
    <property type="match status" value="1"/>
</dbReference>
<dbReference type="Gene3D" id="3.40.50.1820">
    <property type="entry name" value="alpha/beta hydrolase"/>
    <property type="match status" value="1"/>
</dbReference>
<proteinExistence type="predicted"/>
<evidence type="ECO:0000313" key="3">
    <source>
        <dbReference type="EMBL" id="KAF2482427.1"/>
    </source>
</evidence>
<evidence type="ECO:0000259" key="2">
    <source>
        <dbReference type="Pfam" id="PF07859"/>
    </source>
</evidence>
<feature type="domain" description="Alpha/beta hydrolase fold-3" evidence="2">
    <location>
        <begin position="40"/>
        <end position="231"/>
    </location>
</feature>
<gene>
    <name evidence="3" type="ORF">BDY17DRAFT_334988</name>
</gene>
<dbReference type="InterPro" id="IPR050300">
    <property type="entry name" value="GDXG_lipolytic_enzyme"/>
</dbReference>
<dbReference type="PANTHER" id="PTHR48081">
    <property type="entry name" value="AB HYDROLASE SUPERFAMILY PROTEIN C4A8.06C"/>
    <property type="match status" value="1"/>
</dbReference>
<sequence length="235" mass="25971">MLATIEQYKVKSTIHSLSPIIHPPHYQADQRVLPLKVPLIVHLHSGGWILGGAFGYERFVFELVERTGCALAFPEYTLAPERQFPAQQEQCLEVVQWFVEHGPGIVLDTSKVVVTADSAGGQLAPAVSILNHQCSLNLPIAHQILLHAVVNAASLTNTFSQFLFPNGPFLTTAFIEEIVKNYFPNEQARHEITASPGLMTKQQAREFMPPTTIITSQSDWLRDQGQDFCQVAAAG</sequence>
<protein>
    <submittedName>
        <fullName evidence="3">Alpha/beta hydrolase fold-3</fullName>
    </submittedName>
</protein>
<dbReference type="SUPFAM" id="SSF53474">
    <property type="entry name" value="alpha/beta-Hydrolases"/>
    <property type="match status" value="1"/>
</dbReference>
<evidence type="ECO:0000313" key="4">
    <source>
        <dbReference type="Proteomes" id="UP000799767"/>
    </source>
</evidence>
<dbReference type="RefSeq" id="XP_033588997.1">
    <property type="nucleotide sequence ID" value="XM_033737919.1"/>
</dbReference>
<name>A0A6A6PT71_9PEZI</name>
<dbReference type="OrthoDB" id="433474at2759"/>
<dbReference type="Proteomes" id="UP000799767">
    <property type="component" value="Unassembled WGS sequence"/>
</dbReference>
<dbReference type="GeneID" id="54478921"/>